<reference evidence="6" key="1">
    <citation type="submission" date="2018-06" db="EMBL/GenBank/DDBJ databases">
        <title>Genome assembly of Danube salmon.</title>
        <authorList>
            <person name="Macqueen D.J."/>
            <person name="Gundappa M.K."/>
        </authorList>
    </citation>
    <scope>NUCLEOTIDE SEQUENCE [LARGE SCALE GENOMIC DNA]</scope>
</reference>
<dbReference type="GO" id="GO:0003723">
    <property type="term" value="F:RNA binding"/>
    <property type="evidence" value="ECO:0007669"/>
    <property type="project" value="UniProtKB-UniRule"/>
</dbReference>
<proteinExistence type="predicted"/>
<reference evidence="5" key="2">
    <citation type="submission" date="2025-08" db="UniProtKB">
        <authorList>
            <consortium name="Ensembl"/>
        </authorList>
    </citation>
    <scope>IDENTIFICATION</scope>
</reference>
<dbReference type="Ensembl" id="ENSHHUT00000030286.1">
    <property type="protein sequence ID" value="ENSHHUP00000029073.1"/>
    <property type="gene ID" value="ENSHHUG00000018555.1"/>
</dbReference>
<dbReference type="AlphaFoldDB" id="A0A4W5LT18"/>
<keyword evidence="6" id="KW-1185">Reference proteome</keyword>
<accession>A0A4W5LT18</accession>
<dbReference type="Gene3D" id="3.30.70.330">
    <property type="match status" value="1"/>
</dbReference>
<evidence type="ECO:0000256" key="2">
    <source>
        <dbReference type="PROSITE-ProRule" id="PRU00176"/>
    </source>
</evidence>
<dbReference type="STRING" id="62062.ENSHHUP00000029073"/>
<dbReference type="Pfam" id="PF00076">
    <property type="entry name" value="RRM_1"/>
    <property type="match status" value="1"/>
</dbReference>
<name>A0A4W5LT18_9TELE</name>
<dbReference type="InterPro" id="IPR035979">
    <property type="entry name" value="RBD_domain_sf"/>
</dbReference>
<organism evidence="5 6">
    <name type="scientific">Hucho hucho</name>
    <name type="common">huchen</name>
    <dbReference type="NCBI Taxonomy" id="62062"/>
    <lineage>
        <taxon>Eukaryota</taxon>
        <taxon>Metazoa</taxon>
        <taxon>Chordata</taxon>
        <taxon>Craniata</taxon>
        <taxon>Vertebrata</taxon>
        <taxon>Euteleostomi</taxon>
        <taxon>Actinopterygii</taxon>
        <taxon>Neopterygii</taxon>
        <taxon>Teleostei</taxon>
        <taxon>Protacanthopterygii</taxon>
        <taxon>Salmoniformes</taxon>
        <taxon>Salmonidae</taxon>
        <taxon>Salmoninae</taxon>
        <taxon>Hucho</taxon>
    </lineage>
</organism>
<feature type="compositionally biased region" description="Basic and acidic residues" evidence="3">
    <location>
        <begin position="115"/>
        <end position="127"/>
    </location>
</feature>
<dbReference type="Proteomes" id="UP000314982">
    <property type="component" value="Unassembled WGS sequence"/>
</dbReference>
<dbReference type="PROSITE" id="PS50102">
    <property type="entry name" value="RRM"/>
    <property type="match status" value="1"/>
</dbReference>
<feature type="region of interest" description="Disordered" evidence="3">
    <location>
        <begin position="76"/>
        <end position="127"/>
    </location>
</feature>
<keyword evidence="1 2" id="KW-0694">RNA-binding</keyword>
<dbReference type="CDD" id="cd21608">
    <property type="entry name" value="RRM2_NsCP33_like"/>
    <property type="match status" value="1"/>
</dbReference>
<dbReference type="InterPro" id="IPR048289">
    <property type="entry name" value="RRM2_NsCP33-like"/>
</dbReference>
<sequence length="127" mass="13560">VSCEVLMNIFVGSLPFSIEEADLRESFEAYGAVDSVKIITDKFTGRSKGFGFVEMTNDDEAQKAIDELNGATVQGRAIVVNKSEPKPEGERRSFNNNSRGGDSRGGYGGGNSRGGDNRGGGDRGGRY</sequence>
<evidence type="ECO:0000256" key="3">
    <source>
        <dbReference type="SAM" id="MobiDB-lite"/>
    </source>
</evidence>
<evidence type="ECO:0000256" key="1">
    <source>
        <dbReference type="ARBA" id="ARBA00022884"/>
    </source>
</evidence>
<evidence type="ECO:0000313" key="5">
    <source>
        <dbReference type="Ensembl" id="ENSHHUP00000029073.1"/>
    </source>
</evidence>
<feature type="domain" description="RRM" evidence="4">
    <location>
        <begin position="7"/>
        <end position="85"/>
    </location>
</feature>
<feature type="compositionally biased region" description="Basic and acidic residues" evidence="3">
    <location>
        <begin position="83"/>
        <end position="93"/>
    </location>
</feature>
<evidence type="ECO:0000259" key="4">
    <source>
        <dbReference type="PROSITE" id="PS50102"/>
    </source>
</evidence>
<dbReference type="InterPro" id="IPR000504">
    <property type="entry name" value="RRM_dom"/>
</dbReference>
<feature type="compositionally biased region" description="Gly residues" evidence="3">
    <location>
        <begin position="103"/>
        <end position="113"/>
    </location>
</feature>
<reference evidence="5" key="3">
    <citation type="submission" date="2025-09" db="UniProtKB">
        <authorList>
            <consortium name="Ensembl"/>
        </authorList>
    </citation>
    <scope>IDENTIFICATION</scope>
</reference>
<dbReference type="PANTHER" id="PTHR48027">
    <property type="entry name" value="HETEROGENEOUS NUCLEAR RIBONUCLEOPROTEIN 87F-RELATED"/>
    <property type="match status" value="1"/>
</dbReference>
<evidence type="ECO:0000313" key="6">
    <source>
        <dbReference type="Proteomes" id="UP000314982"/>
    </source>
</evidence>
<dbReference type="InterPro" id="IPR012677">
    <property type="entry name" value="Nucleotide-bd_a/b_plait_sf"/>
</dbReference>
<dbReference type="SMART" id="SM00360">
    <property type="entry name" value="RRM"/>
    <property type="match status" value="1"/>
</dbReference>
<dbReference type="InterPro" id="IPR052462">
    <property type="entry name" value="SLIRP/GR-RBP-like"/>
</dbReference>
<dbReference type="SUPFAM" id="SSF54928">
    <property type="entry name" value="RNA-binding domain, RBD"/>
    <property type="match status" value="1"/>
</dbReference>
<protein>
    <recommendedName>
        <fullName evidence="4">RRM domain-containing protein</fullName>
    </recommendedName>
</protein>